<dbReference type="AlphaFoldDB" id="A0AAD9IP07"/>
<evidence type="ECO:0000313" key="4">
    <source>
        <dbReference type="Proteomes" id="UP001255856"/>
    </source>
</evidence>
<evidence type="ECO:0000313" key="3">
    <source>
        <dbReference type="EMBL" id="KAK2080540.1"/>
    </source>
</evidence>
<dbReference type="GO" id="GO:0061928">
    <property type="term" value="F:glutathione specific gamma-glutamylcyclotransferase activity"/>
    <property type="evidence" value="ECO:0007669"/>
    <property type="project" value="UniProtKB-EC"/>
</dbReference>
<comment type="caution">
    <text evidence="3">The sequence shown here is derived from an EMBL/GenBank/DDBJ whole genome shotgun (WGS) entry which is preliminary data.</text>
</comment>
<dbReference type="InterPro" id="IPR013024">
    <property type="entry name" value="GGCT-like"/>
</dbReference>
<dbReference type="InterPro" id="IPR006840">
    <property type="entry name" value="ChaC"/>
</dbReference>
<keyword evidence="2" id="KW-0456">Lyase</keyword>
<dbReference type="Gene3D" id="3.10.490.10">
    <property type="entry name" value="Gamma-glutamyl cyclotransferase-like"/>
    <property type="match status" value="1"/>
</dbReference>
<accession>A0AAD9IP07</accession>
<evidence type="ECO:0000256" key="2">
    <source>
        <dbReference type="ARBA" id="ARBA00023239"/>
    </source>
</evidence>
<dbReference type="Pfam" id="PF04752">
    <property type="entry name" value="ChaC"/>
    <property type="match status" value="1"/>
</dbReference>
<dbReference type="CDD" id="cd06661">
    <property type="entry name" value="GGCT_like"/>
    <property type="match status" value="1"/>
</dbReference>
<dbReference type="PANTHER" id="PTHR12192:SF2">
    <property type="entry name" value="GLUTATHIONE-SPECIFIC GAMMA-GLUTAMYLCYCLOTRANSFERASE 2"/>
    <property type="match status" value="1"/>
</dbReference>
<dbReference type="GO" id="GO:0005737">
    <property type="term" value="C:cytoplasm"/>
    <property type="evidence" value="ECO:0007669"/>
    <property type="project" value="TreeGrafter"/>
</dbReference>
<dbReference type="PANTHER" id="PTHR12192">
    <property type="entry name" value="CATION TRANSPORT PROTEIN CHAC-RELATED"/>
    <property type="match status" value="1"/>
</dbReference>
<keyword evidence="4" id="KW-1185">Reference proteome</keyword>
<dbReference type="EC" id="4.3.2.7" evidence="1"/>
<dbReference type="Proteomes" id="UP001255856">
    <property type="component" value="Unassembled WGS sequence"/>
</dbReference>
<proteinExistence type="predicted"/>
<protein>
    <recommendedName>
        <fullName evidence="1">glutathione-specific gamma-glutamylcyclotransferase</fullName>
        <ecNumber evidence="1">4.3.2.7</ecNumber>
    </recommendedName>
</protein>
<evidence type="ECO:0000256" key="1">
    <source>
        <dbReference type="ARBA" id="ARBA00012344"/>
    </source>
</evidence>
<gene>
    <name evidence="3" type="ORF">QBZ16_000393</name>
</gene>
<dbReference type="EMBL" id="JASFZW010000001">
    <property type="protein sequence ID" value="KAK2080540.1"/>
    <property type="molecule type" value="Genomic_DNA"/>
</dbReference>
<sequence>MSRVGFGSLVHTPGFAFKGRVQGHIRGYRRVFWQGSTDHRGVPGAPGRVVTLHEEPGSVTWGVAYELAGTRAEQERTLHYLEWREKQYDIRRRVDVFASAGDATPAVRDALVYIAGPDKGPNPDYIGPAPLTDIARVIATAVGPSGPNHIYLLRLAEALRRLEMPDEHVFQLEALVLRYMADHGLEVDEALLHPPADSLTEHAEYWDSVKDLKGLAGDDDPGSE</sequence>
<organism evidence="3 4">
    <name type="scientific">Prototheca wickerhamii</name>
    <dbReference type="NCBI Taxonomy" id="3111"/>
    <lineage>
        <taxon>Eukaryota</taxon>
        <taxon>Viridiplantae</taxon>
        <taxon>Chlorophyta</taxon>
        <taxon>core chlorophytes</taxon>
        <taxon>Trebouxiophyceae</taxon>
        <taxon>Chlorellales</taxon>
        <taxon>Chlorellaceae</taxon>
        <taxon>Prototheca</taxon>
    </lineage>
</organism>
<dbReference type="GO" id="GO:0006751">
    <property type="term" value="P:glutathione catabolic process"/>
    <property type="evidence" value="ECO:0007669"/>
    <property type="project" value="InterPro"/>
</dbReference>
<name>A0AAD9IP07_PROWI</name>
<reference evidence="3" key="1">
    <citation type="submission" date="2021-01" db="EMBL/GenBank/DDBJ databases">
        <authorList>
            <person name="Eckstrom K.M.E."/>
        </authorList>
    </citation>
    <scope>NUCLEOTIDE SEQUENCE</scope>
    <source>
        <strain evidence="3">UVCC 0001</strain>
    </source>
</reference>